<dbReference type="InterPro" id="IPR004045">
    <property type="entry name" value="Glutathione_S-Trfase_N"/>
</dbReference>
<dbReference type="PANTHER" id="PTHR44051">
    <property type="entry name" value="GLUTATHIONE S-TRANSFERASE-RELATED"/>
    <property type="match status" value="1"/>
</dbReference>
<dbReference type="SUPFAM" id="SSF52833">
    <property type="entry name" value="Thioredoxin-like"/>
    <property type="match status" value="1"/>
</dbReference>
<evidence type="ECO:0000259" key="1">
    <source>
        <dbReference type="PROSITE" id="PS50404"/>
    </source>
</evidence>
<dbReference type="RefSeq" id="WP_309798883.1">
    <property type="nucleotide sequence ID" value="NZ_JAVDPW010000009.1"/>
</dbReference>
<dbReference type="Gene3D" id="3.40.30.10">
    <property type="entry name" value="Glutaredoxin"/>
    <property type="match status" value="1"/>
</dbReference>
<dbReference type="CDD" id="cd03046">
    <property type="entry name" value="GST_N_GTT1_like"/>
    <property type="match status" value="1"/>
</dbReference>
<dbReference type="EMBL" id="JAVDPW010000009">
    <property type="protein sequence ID" value="MDR6292629.1"/>
    <property type="molecule type" value="Genomic_DNA"/>
</dbReference>
<dbReference type="InterPro" id="IPR040079">
    <property type="entry name" value="Glutathione_S-Trfase"/>
</dbReference>
<accession>A0ABU1JVI2</accession>
<sequence>MRVRTLKLYHYPAVRSARVKWLLHELVGDAFELEVVDLYEGEQYSPRYLDINPNHGVPALEIVTEDGRSTRMLESGAMVVVLADSFPEKGLAPVPDGFSPERADYLQAIHFCGAAMDMMLWQIRIHEHILPDRERDDRTIQRYRHKFAGEVEPQLKRQLEAGGFACGGRFSAADCVIGHGVMWARAYQLCGDPVFADYIARLSQRPAFQSAFADLGGFTLAVPRDAPVVELLTG</sequence>
<dbReference type="InterPro" id="IPR036282">
    <property type="entry name" value="Glutathione-S-Trfase_C_sf"/>
</dbReference>
<dbReference type="SUPFAM" id="SSF47616">
    <property type="entry name" value="GST C-terminal domain-like"/>
    <property type="match status" value="1"/>
</dbReference>
<evidence type="ECO:0000313" key="3">
    <source>
        <dbReference type="Proteomes" id="UP001262410"/>
    </source>
</evidence>
<dbReference type="EC" id="2.5.1.18" evidence="2"/>
<dbReference type="SFLD" id="SFLDS00019">
    <property type="entry name" value="Glutathione_Transferase_(cytos"/>
    <property type="match status" value="1"/>
</dbReference>
<dbReference type="InterPro" id="IPR036249">
    <property type="entry name" value="Thioredoxin-like_sf"/>
</dbReference>
<dbReference type="Proteomes" id="UP001262410">
    <property type="component" value="Unassembled WGS sequence"/>
</dbReference>
<keyword evidence="3" id="KW-1185">Reference proteome</keyword>
<gene>
    <name evidence="2" type="ORF">E9232_005169</name>
</gene>
<reference evidence="2 3" key="1">
    <citation type="submission" date="2023-07" db="EMBL/GenBank/DDBJ databases">
        <title>Sorghum-associated microbial communities from plants grown in Nebraska, USA.</title>
        <authorList>
            <person name="Schachtman D."/>
        </authorList>
    </citation>
    <scope>NUCLEOTIDE SEQUENCE [LARGE SCALE GENOMIC DNA]</scope>
    <source>
        <strain evidence="2 3">584</strain>
    </source>
</reference>
<feature type="domain" description="GST N-terminal" evidence="1">
    <location>
        <begin position="4"/>
        <end position="90"/>
    </location>
</feature>
<dbReference type="GO" id="GO:0016491">
    <property type="term" value="F:oxidoreductase activity"/>
    <property type="evidence" value="ECO:0007669"/>
    <property type="project" value="UniProtKB-KW"/>
</dbReference>
<dbReference type="PANTHER" id="PTHR44051:SF8">
    <property type="entry name" value="GLUTATHIONE S-TRANSFERASE GSTA"/>
    <property type="match status" value="1"/>
</dbReference>
<proteinExistence type="predicted"/>
<protein>
    <submittedName>
        <fullName evidence="2">Glutathione S-transferase</fullName>
        <ecNumber evidence="2">2.5.1.18</ecNumber>
    </submittedName>
</protein>
<dbReference type="Pfam" id="PF02798">
    <property type="entry name" value="GST_N"/>
    <property type="match status" value="1"/>
</dbReference>
<dbReference type="PROSITE" id="PS50404">
    <property type="entry name" value="GST_NTER"/>
    <property type="match status" value="1"/>
</dbReference>
<keyword evidence="2" id="KW-0560">Oxidoreductase</keyword>
<comment type="caution">
    <text evidence="2">The sequence shown here is derived from an EMBL/GenBank/DDBJ whole genome shotgun (WGS) entry which is preliminary data.</text>
</comment>
<dbReference type="Gene3D" id="1.20.1050.10">
    <property type="match status" value="1"/>
</dbReference>
<dbReference type="SFLD" id="SFLDG00358">
    <property type="entry name" value="Main_(cytGST)"/>
    <property type="match status" value="1"/>
</dbReference>
<keyword evidence="2" id="KW-0808">Transferase</keyword>
<organism evidence="2 3">
    <name type="scientific">Inquilinus ginsengisoli</name>
    <dbReference type="NCBI Taxonomy" id="363840"/>
    <lineage>
        <taxon>Bacteria</taxon>
        <taxon>Pseudomonadati</taxon>
        <taxon>Pseudomonadota</taxon>
        <taxon>Alphaproteobacteria</taxon>
        <taxon>Rhodospirillales</taxon>
        <taxon>Rhodospirillaceae</taxon>
        <taxon>Inquilinus</taxon>
    </lineage>
</organism>
<evidence type="ECO:0000313" key="2">
    <source>
        <dbReference type="EMBL" id="MDR6292629.1"/>
    </source>
</evidence>
<name>A0ABU1JVI2_9PROT</name>
<dbReference type="GO" id="GO:0004364">
    <property type="term" value="F:glutathione transferase activity"/>
    <property type="evidence" value="ECO:0007669"/>
    <property type="project" value="UniProtKB-EC"/>
</dbReference>